<protein>
    <submittedName>
        <fullName evidence="3">Uncharacterized protein</fullName>
    </submittedName>
</protein>
<keyword evidence="4" id="KW-1185">Reference proteome</keyword>
<accession>A0A086ZHF6</accession>
<dbReference type="PROSITE" id="PS51257">
    <property type="entry name" value="PROKAR_LIPOPROTEIN"/>
    <property type="match status" value="1"/>
</dbReference>
<feature type="compositionally biased region" description="Pro residues" evidence="1">
    <location>
        <begin position="39"/>
        <end position="48"/>
    </location>
</feature>
<gene>
    <name evidence="3" type="ORF">BBOH_0763</name>
</gene>
<proteinExistence type="predicted"/>
<evidence type="ECO:0000313" key="3">
    <source>
        <dbReference type="EMBL" id="KFI45956.1"/>
    </source>
</evidence>
<feature type="region of interest" description="Disordered" evidence="1">
    <location>
        <begin position="28"/>
        <end position="48"/>
    </location>
</feature>
<sequence>MLKKRYAVAAFLAAACMMFAGAGVGAANAEEAPNSPSSVTPPPSSLVR</sequence>
<dbReference type="AlphaFoldDB" id="A0A086ZHF6"/>
<comment type="caution">
    <text evidence="3">The sequence shown here is derived from an EMBL/GenBank/DDBJ whole genome shotgun (WGS) entry which is preliminary data.</text>
</comment>
<feature type="signal peptide" evidence="2">
    <location>
        <begin position="1"/>
        <end position="22"/>
    </location>
</feature>
<keyword evidence="2" id="KW-0732">Signal</keyword>
<feature type="chain" id="PRO_5039624701" evidence="2">
    <location>
        <begin position="23"/>
        <end position="48"/>
    </location>
</feature>
<name>A0A086ZHF6_9BIFI</name>
<reference evidence="3 4" key="1">
    <citation type="submission" date="2014-03" db="EMBL/GenBank/DDBJ databases">
        <title>Genomics of Bifidobacteria.</title>
        <authorList>
            <person name="Ventura M."/>
            <person name="Milani C."/>
            <person name="Lugli G.A."/>
        </authorList>
    </citation>
    <scope>NUCLEOTIDE SEQUENCE [LARGE SCALE GENOMIC DNA]</scope>
    <source>
        <strain evidence="3 4">DSM 22767</strain>
    </source>
</reference>
<feature type="compositionally biased region" description="Low complexity" evidence="1">
    <location>
        <begin position="28"/>
        <end position="38"/>
    </location>
</feature>
<organism evidence="3 4">
    <name type="scientific">Bifidobacterium bohemicum DSM 22767</name>
    <dbReference type="NCBI Taxonomy" id="1437606"/>
    <lineage>
        <taxon>Bacteria</taxon>
        <taxon>Bacillati</taxon>
        <taxon>Actinomycetota</taxon>
        <taxon>Actinomycetes</taxon>
        <taxon>Bifidobacteriales</taxon>
        <taxon>Bifidobacteriaceae</taxon>
        <taxon>Bifidobacterium</taxon>
    </lineage>
</organism>
<dbReference type="Proteomes" id="UP000029096">
    <property type="component" value="Unassembled WGS sequence"/>
</dbReference>
<evidence type="ECO:0000256" key="1">
    <source>
        <dbReference type="SAM" id="MobiDB-lite"/>
    </source>
</evidence>
<evidence type="ECO:0000256" key="2">
    <source>
        <dbReference type="SAM" id="SignalP"/>
    </source>
</evidence>
<dbReference type="EMBL" id="JGYP01000002">
    <property type="protein sequence ID" value="KFI45956.1"/>
    <property type="molecule type" value="Genomic_DNA"/>
</dbReference>
<evidence type="ECO:0000313" key="4">
    <source>
        <dbReference type="Proteomes" id="UP000029096"/>
    </source>
</evidence>